<name>A0A1Y6C146_9PROT</name>
<accession>A0A1Y6C146</accession>
<evidence type="ECO:0000313" key="3">
    <source>
        <dbReference type="Proteomes" id="UP000192917"/>
    </source>
</evidence>
<dbReference type="Proteomes" id="UP000192917">
    <property type="component" value="Unassembled WGS sequence"/>
</dbReference>
<dbReference type="InterPro" id="IPR029024">
    <property type="entry name" value="TerB-like"/>
</dbReference>
<protein>
    <submittedName>
        <fullName evidence="2">Uncharacterized conserved protein, tellurite resistance protein B (TerB) family</fullName>
    </submittedName>
</protein>
<dbReference type="Gene3D" id="1.10.3680.10">
    <property type="entry name" value="TerB-like"/>
    <property type="match status" value="1"/>
</dbReference>
<reference evidence="2 3" key="1">
    <citation type="submission" date="2017-04" db="EMBL/GenBank/DDBJ databases">
        <authorList>
            <person name="Afonso C.L."/>
            <person name="Miller P.J."/>
            <person name="Scott M.A."/>
            <person name="Spackman E."/>
            <person name="Goraichik I."/>
            <person name="Dimitrov K.M."/>
            <person name="Suarez D.L."/>
            <person name="Swayne D.E."/>
        </authorList>
    </citation>
    <scope>NUCLEOTIDE SEQUENCE [LARGE SCALE GENOMIC DNA]</scope>
    <source>
        <strain evidence="2 3">USBA 355</strain>
    </source>
</reference>
<sequence>MLERLKAILTARPDEAPTGLRSRLHRAAAALLAEAAIMDGRIDGEERRVIAASLARRFDLSQGDAEALLDRAAAQAADQVELYGMARQLKDGLDQEGRIALIEDLWEVVYADGKLHDHEASLMRRVAGLLYVSDRDSGSARKRVLSRLGLED</sequence>
<evidence type="ECO:0000313" key="2">
    <source>
        <dbReference type="EMBL" id="SMF38406.1"/>
    </source>
</evidence>
<feature type="domain" description="Co-chaperone DjlA N-terminal" evidence="1">
    <location>
        <begin position="26"/>
        <end position="141"/>
    </location>
</feature>
<keyword evidence="3" id="KW-1185">Reference proteome</keyword>
<dbReference type="SUPFAM" id="SSF158682">
    <property type="entry name" value="TerB-like"/>
    <property type="match status" value="1"/>
</dbReference>
<dbReference type="STRING" id="560819.SAMN05428998_11324"/>
<dbReference type="CDD" id="cd07313">
    <property type="entry name" value="terB_like_2"/>
    <property type="match status" value="1"/>
</dbReference>
<proteinExistence type="predicted"/>
<dbReference type="EMBL" id="FWZX01000013">
    <property type="protein sequence ID" value="SMF38406.1"/>
    <property type="molecule type" value="Genomic_DNA"/>
</dbReference>
<dbReference type="Pfam" id="PF05099">
    <property type="entry name" value="TerB"/>
    <property type="match status" value="1"/>
</dbReference>
<organism evidence="2 3">
    <name type="scientific">Tistlia consotensis USBA 355</name>
    <dbReference type="NCBI Taxonomy" id="560819"/>
    <lineage>
        <taxon>Bacteria</taxon>
        <taxon>Pseudomonadati</taxon>
        <taxon>Pseudomonadota</taxon>
        <taxon>Alphaproteobacteria</taxon>
        <taxon>Rhodospirillales</taxon>
        <taxon>Rhodovibrionaceae</taxon>
        <taxon>Tistlia</taxon>
    </lineage>
</organism>
<evidence type="ECO:0000259" key="1">
    <source>
        <dbReference type="Pfam" id="PF05099"/>
    </source>
</evidence>
<gene>
    <name evidence="2" type="ORF">SAMN05428998_11324</name>
</gene>
<dbReference type="AlphaFoldDB" id="A0A1Y6C146"/>
<dbReference type="RefSeq" id="WP_085123707.1">
    <property type="nucleotide sequence ID" value="NZ_FWZX01000013.1"/>
</dbReference>
<dbReference type="InterPro" id="IPR007791">
    <property type="entry name" value="DjlA_N"/>
</dbReference>